<dbReference type="RefSeq" id="WP_379099410.1">
    <property type="nucleotide sequence ID" value="NZ_JBHUGZ010000010.1"/>
</dbReference>
<keyword evidence="3" id="KW-1185">Reference proteome</keyword>
<comment type="caution">
    <text evidence="2">The sequence shown here is derived from an EMBL/GenBank/DDBJ whole genome shotgun (WGS) entry which is preliminary data.</text>
</comment>
<dbReference type="Pfam" id="PF08808">
    <property type="entry name" value="RES"/>
    <property type="match status" value="1"/>
</dbReference>
<feature type="domain" description="RES" evidence="1">
    <location>
        <begin position="80"/>
        <end position="231"/>
    </location>
</feature>
<accession>A0ABW4UCE8</accession>
<dbReference type="Proteomes" id="UP001597405">
    <property type="component" value="Unassembled WGS sequence"/>
</dbReference>
<name>A0ABW4UCE8_9HYPH</name>
<reference evidence="3" key="1">
    <citation type="journal article" date="2019" name="Int. J. Syst. Evol. Microbiol.">
        <title>The Global Catalogue of Microorganisms (GCM) 10K type strain sequencing project: providing services to taxonomists for standard genome sequencing and annotation.</title>
        <authorList>
            <consortium name="The Broad Institute Genomics Platform"/>
            <consortium name="The Broad Institute Genome Sequencing Center for Infectious Disease"/>
            <person name="Wu L."/>
            <person name="Ma J."/>
        </authorList>
    </citation>
    <scope>NUCLEOTIDE SEQUENCE [LARGE SCALE GENOMIC DNA]</scope>
    <source>
        <strain evidence="3">CGMCC 1.16225</strain>
    </source>
</reference>
<dbReference type="SMART" id="SM00953">
    <property type="entry name" value="RES"/>
    <property type="match status" value="1"/>
</dbReference>
<evidence type="ECO:0000259" key="1">
    <source>
        <dbReference type="SMART" id="SM00953"/>
    </source>
</evidence>
<proteinExistence type="predicted"/>
<sequence length="256" mass="29682">MAEFESWRSYWEFHRTVSRELRFVRTREAEQFLETVLATSAKRRTDFKEGYVFWRSQLGHDWREEGEEGATFEVLRAYPPERMKPLRDRASDGRANPKGIPCLYLATERDTAIAEVRPWIGSHVSVAQFRTLRPLTIIDCSRGHNKMNLYFEEPDVVEREEAVWSSIDRAFAKPITRSDHYADYVPTQIIAELFKREGLDGVAYKSNFGKNGYNIALFDLDAAALLNCTLYEVNKVTMVSEQVDNTYFVKENLGKG</sequence>
<evidence type="ECO:0000313" key="2">
    <source>
        <dbReference type="EMBL" id="MFD1984025.1"/>
    </source>
</evidence>
<evidence type="ECO:0000313" key="3">
    <source>
        <dbReference type="Proteomes" id="UP001597405"/>
    </source>
</evidence>
<dbReference type="EMBL" id="JBHUGZ010000010">
    <property type="protein sequence ID" value="MFD1984025.1"/>
    <property type="molecule type" value="Genomic_DNA"/>
</dbReference>
<gene>
    <name evidence="2" type="ORF">ACFSOZ_15320</name>
</gene>
<dbReference type="InterPro" id="IPR014914">
    <property type="entry name" value="RES_dom"/>
</dbReference>
<organism evidence="2 3">
    <name type="scientific">Mesorhizobium newzealandense</name>
    <dbReference type="NCBI Taxonomy" id="1300302"/>
    <lineage>
        <taxon>Bacteria</taxon>
        <taxon>Pseudomonadati</taxon>
        <taxon>Pseudomonadota</taxon>
        <taxon>Alphaproteobacteria</taxon>
        <taxon>Hyphomicrobiales</taxon>
        <taxon>Phyllobacteriaceae</taxon>
        <taxon>Mesorhizobium</taxon>
    </lineage>
</organism>
<protein>
    <submittedName>
        <fullName evidence="2">RES family NAD+ phosphorylase</fullName>
    </submittedName>
</protein>